<dbReference type="InterPro" id="IPR008991">
    <property type="entry name" value="Translation_prot_SH3-like_sf"/>
</dbReference>
<dbReference type="InterPro" id="IPR014722">
    <property type="entry name" value="Rib_uL2_dom2"/>
</dbReference>
<dbReference type="FunFam" id="2.40.50.140:FF:000004">
    <property type="entry name" value="Elongation factor P"/>
    <property type="match status" value="1"/>
</dbReference>
<dbReference type="NCBIfam" id="NF001810">
    <property type="entry name" value="PRK00529.1"/>
    <property type="match status" value="1"/>
</dbReference>
<evidence type="ECO:0000313" key="4">
    <source>
        <dbReference type="EMBL" id="OGK64963.1"/>
    </source>
</evidence>
<dbReference type="PROSITE" id="PS01275">
    <property type="entry name" value="EFP"/>
    <property type="match status" value="1"/>
</dbReference>
<dbReference type="SUPFAM" id="SSF50249">
    <property type="entry name" value="Nucleic acid-binding proteins"/>
    <property type="match status" value="2"/>
</dbReference>
<dbReference type="PIRSF" id="PIRSF005901">
    <property type="entry name" value="EF-P"/>
    <property type="match status" value="1"/>
</dbReference>
<dbReference type="SUPFAM" id="SSF50104">
    <property type="entry name" value="Translation proteins SH3-like domain"/>
    <property type="match status" value="1"/>
</dbReference>
<name>A0A1F7KAT0_9BACT</name>
<dbReference type="InterPro" id="IPR013852">
    <property type="entry name" value="Transl_elong_P/YeiP_CS"/>
</dbReference>
<dbReference type="InterPro" id="IPR001059">
    <property type="entry name" value="Transl_elong_P/YeiP_cen"/>
</dbReference>
<organism evidence="4 5">
    <name type="scientific">Candidatus Roizmanbacteria bacterium RIFOXYA1_FULL_41_12</name>
    <dbReference type="NCBI Taxonomy" id="1802082"/>
    <lineage>
        <taxon>Bacteria</taxon>
        <taxon>Candidatus Roizmaniibacteriota</taxon>
    </lineage>
</organism>
<dbReference type="InterPro" id="IPR012340">
    <property type="entry name" value="NA-bd_OB-fold"/>
</dbReference>
<dbReference type="EMBL" id="MGBG01000013">
    <property type="protein sequence ID" value="OGK64963.1"/>
    <property type="molecule type" value="Genomic_DNA"/>
</dbReference>
<evidence type="ECO:0000259" key="2">
    <source>
        <dbReference type="SMART" id="SM00841"/>
    </source>
</evidence>
<dbReference type="SMART" id="SM00841">
    <property type="entry name" value="Elong-fact-P_C"/>
    <property type="match status" value="1"/>
</dbReference>
<dbReference type="Gene3D" id="2.30.30.30">
    <property type="match status" value="1"/>
</dbReference>
<dbReference type="AlphaFoldDB" id="A0A1F7KAT0"/>
<proteinExistence type="inferred from homology"/>
<dbReference type="Proteomes" id="UP000178450">
    <property type="component" value="Unassembled WGS sequence"/>
</dbReference>
<dbReference type="Pfam" id="PF08207">
    <property type="entry name" value="EFP_N"/>
    <property type="match status" value="1"/>
</dbReference>
<dbReference type="Gene3D" id="2.40.50.140">
    <property type="entry name" value="Nucleic acid-binding proteins"/>
    <property type="match status" value="2"/>
</dbReference>
<dbReference type="Pfam" id="PF09285">
    <property type="entry name" value="Elong-fact-P_C"/>
    <property type="match status" value="1"/>
</dbReference>
<gene>
    <name evidence="4" type="ORF">A2209_04705</name>
</gene>
<evidence type="ECO:0000256" key="1">
    <source>
        <dbReference type="ARBA" id="ARBA00009479"/>
    </source>
</evidence>
<dbReference type="CDD" id="cd05794">
    <property type="entry name" value="S1_EF-P_repeat_2"/>
    <property type="match status" value="1"/>
</dbReference>
<dbReference type="PANTHER" id="PTHR30053:SF12">
    <property type="entry name" value="ELONGATION FACTOR P (EF-P) FAMILY PROTEIN"/>
    <property type="match status" value="1"/>
</dbReference>
<reference evidence="4 5" key="1">
    <citation type="journal article" date="2016" name="Nat. Commun.">
        <title>Thousands of microbial genomes shed light on interconnected biogeochemical processes in an aquifer system.</title>
        <authorList>
            <person name="Anantharaman K."/>
            <person name="Brown C.T."/>
            <person name="Hug L.A."/>
            <person name="Sharon I."/>
            <person name="Castelle C.J."/>
            <person name="Probst A.J."/>
            <person name="Thomas B.C."/>
            <person name="Singh A."/>
            <person name="Wilkins M.J."/>
            <person name="Karaoz U."/>
            <person name="Brodie E.L."/>
            <person name="Williams K.H."/>
            <person name="Hubbard S.S."/>
            <person name="Banfield J.F."/>
        </authorList>
    </citation>
    <scope>NUCLEOTIDE SEQUENCE [LARGE SCALE GENOMIC DNA]</scope>
</reference>
<sequence length="187" mass="21114">MQTTAANLKKKDFITFKDDIWQVSFVEFYHPGKGRTVVRSRLKNISTGRSQAQVFTSNDSVEVLDVLAVPVQYLFKSGDSASFMHEKTYEQFEVPLYLVDEFVDLLKEGQGMFLLMLDDKTVGVRPPKRAELKVVEADDAVKGDTATNAKKQVMLETGAKVMVPLFIKKGETIAVNPETREYVERVN</sequence>
<dbReference type="GO" id="GO:0043043">
    <property type="term" value="P:peptide biosynthetic process"/>
    <property type="evidence" value="ECO:0007669"/>
    <property type="project" value="InterPro"/>
</dbReference>
<feature type="domain" description="Elongation factor P C-terminal" evidence="2">
    <location>
        <begin position="130"/>
        <end position="185"/>
    </location>
</feature>
<dbReference type="InterPro" id="IPR015365">
    <property type="entry name" value="Elong-fact-P_C"/>
</dbReference>
<dbReference type="GO" id="GO:0003746">
    <property type="term" value="F:translation elongation factor activity"/>
    <property type="evidence" value="ECO:0007669"/>
    <property type="project" value="InterPro"/>
</dbReference>
<evidence type="ECO:0000259" key="3">
    <source>
        <dbReference type="SMART" id="SM01185"/>
    </source>
</evidence>
<evidence type="ECO:0000313" key="5">
    <source>
        <dbReference type="Proteomes" id="UP000178450"/>
    </source>
</evidence>
<evidence type="ECO:0008006" key="6">
    <source>
        <dbReference type="Google" id="ProtNLM"/>
    </source>
</evidence>
<dbReference type="SMART" id="SM01185">
    <property type="entry name" value="EFP"/>
    <property type="match status" value="1"/>
</dbReference>
<comment type="caution">
    <text evidence="4">The sequence shown here is derived from an EMBL/GenBank/DDBJ whole genome shotgun (WGS) entry which is preliminary data.</text>
</comment>
<protein>
    <recommendedName>
        <fullName evidence="6">Elongation factor P</fullName>
    </recommendedName>
</protein>
<comment type="similarity">
    <text evidence="1">Belongs to the elongation factor P family.</text>
</comment>
<dbReference type="Pfam" id="PF01132">
    <property type="entry name" value="EFP"/>
    <property type="match status" value="1"/>
</dbReference>
<dbReference type="PANTHER" id="PTHR30053">
    <property type="entry name" value="ELONGATION FACTOR P"/>
    <property type="match status" value="1"/>
</dbReference>
<feature type="domain" description="Translation elongation factor P/YeiP central" evidence="3">
    <location>
        <begin position="68"/>
        <end position="122"/>
    </location>
</feature>
<dbReference type="InterPro" id="IPR020599">
    <property type="entry name" value="Transl_elong_fac_P/YeiP"/>
</dbReference>
<dbReference type="GO" id="GO:0005829">
    <property type="term" value="C:cytosol"/>
    <property type="evidence" value="ECO:0007669"/>
    <property type="project" value="UniProtKB-ARBA"/>
</dbReference>
<dbReference type="InterPro" id="IPR013185">
    <property type="entry name" value="Transl_elong_KOW-like"/>
</dbReference>
<accession>A0A1F7KAT0</accession>